<dbReference type="PANTHER" id="PTHR23160">
    <property type="entry name" value="SYNAPTONEMAL COMPLEX PROTEIN-RELATED"/>
    <property type="match status" value="1"/>
</dbReference>
<feature type="region of interest" description="Disordered" evidence="3">
    <location>
        <begin position="171"/>
        <end position="196"/>
    </location>
</feature>
<feature type="compositionally biased region" description="Polar residues" evidence="3">
    <location>
        <begin position="291"/>
        <end position="304"/>
    </location>
</feature>
<feature type="coiled-coil region" evidence="2">
    <location>
        <begin position="973"/>
        <end position="1018"/>
    </location>
</feature>
<keyword evidence="1 2" id="KW-0175">Coiled coil</keyword>
<feature type="region of interest" description="Disordered" evidence="3">
    <location>
        <begin position="1"/>
        <end position="139"/>
    </location>
</feature>
<evidence type="ECO:0000313" key="5">
    <source>
        <dbReference type="EMBL" id="KAK4464179.1"/>
    </source>
</evidence>
<feature type="compositionally biased region" description="Polar residues" evidence="3">
    <location>
        <begin position="683"/>
        <end position="694"/>
    </location>
</feature>
<evidence type="ECO:0000256" key="1">
    <source>
        <dbReference type="ARBA" id="ARBA00023054"/>
    </source>
</evidence>
<feature type="region of interest" description="Disordered" evidence="3">
    <location>
        <begin position="669"/>
        <end position="705"/>
    </location>
</feature>
<feature type="region of interest" description="Disordered" evidence="3">
    <location>
        <begin position="1020"/>
        <end position="1042"/>
    </location>
</feature>
<accession>A0AAV9HTM5</accession>
<feature type="compositionally biased region" description="Polar residues" evidence="3">
    <location>
        <begin position="50"/>
        <end position="59"/>
    </location>
</feature>
<feature type="coiled-coil region" evidence="2">
    <location>
        <begin position="403"/>
        <end position="437"/>
    </location>
</feature>
<gene>
    <name evidence="5" type="ORF">QBC42DRAFT_321359</name>
</gene>
<feature type="coiled-coil region" evidence="2">
    <location>
        <begin position="606"/>
        <end position="657"/>
    </location>
</feature>
<dbReference type="InterPro" id="IPR056023">
    <property type="entry name" value="DUF7603"/>
</dbReference>
<reference evidence="5" key="1">
    <citation type="journal article" date="2023" name="Mol. Phylogenet. Evol.">
        <title>Genome-scale phylogeny and comparative genomics of the fungal order Sordariales.</title>
        <authorList>
            <person name="Hensen N."/>
            <person name="Bonometti L."/>
            <person name="Westerberg I."/>
            <person name="Brannstrom I.O."/>
            <person name="Guillou S."/>
            <person name="Cros-Aarteil S."/>
            <person name="Calhoun S."/>
            <person name="Haridas S."/>
            <person name="Kuo A."/>
            <person name="Mondo S."/>
            <person name="Pangilinan J."/>
            <person name="Riley R."/>
            <person name="LaButti K."/>
            <person name="Andreopoulos B."/>
            <person name="Lipzen A."/>
            <person name="Chen C."/>
            <person name="Yan M."/>
            <person name="Daum C."/>
            <person name="Ng V."/>
            <person name="Clum A."/>
            <person name="Steindorff A."/>
            <person name="Ohm R.A."/>
            <person name="Martin F."/>
            <person name="Silar P."/>
            <person name="Natvig D.O."/>
            <person name="Lalanne C."/>
            <person name="Gautier V."/>
            <person name="Ament-Velasquez S.L."/>
            <person name="Kruys A."/>
            <person name="Hutchinson M.I."/>
            <person name="Powell A.J."/>
            <person name="Barry K."/>
            <person name="Miller A.N."/>
            <person name="Grigoriev I.V."/>
            <person name="Debuchy R."/>
            <person name="Gladieux P."/>
            <person name="Hiltunen Thoren M."/>
            <person name="Johannesson H."/>
        </authorList>
    </citation>
    <scope>NUCLEOTIDE SEQUENCE</scope>
    <source>
        <strain evidence="5">PSN324</strain>
    </source>
</reference>
<feature type="coiled-coil region" evidence="2">
    <location>
        <begin position="1090"/>
        <end position="1145"/>
    </location>
</feature>
<feature type="compositionally biased region" description="Polar residues" evidence="3">
    <location>
        <begin position="108"/>
        <end position="123"/>
    </location>
</feature>
<dbReference type="AlphaFoldDB" id="A0AAV9HTM5"/>
<organism evidence="5 6">
    <name type="scientific">Cladorrhinum samala</name>
    <dbReference type="NCBI Taxonomy" id="585594"/>
    <lineage>
        <taxon>Eukaryota</taxon>
        <taxon>Fungi</taxon>
        <taxon>Dikarya</taxon>
        <taxon>Ascomycota</taxon>
        <taxon>Pezizomycotina</taxon>
        <taxon>Sordariomycetes</taxon>
        <taxon>Sordariomycetidae</taxon>
        <taxon>Sordariales</taxon>
        <taxon>Podosporaceae</taxon>
        <taxon>Cladorrhinum</taxon>
    </lineage>
</organism>
<evidence type="ECO:0000259" key="4">
    <source>
        <dbReference type="Pfam" id="PF24554"/>
    </source>
</evidence>
<comment type="caution">
    <text evidence="5">The sequence shown here is derived from an EMBL/GenBank/DDBJ whole genome shotgun (WGS) entry which is preliminary data.</text>
</comment>
<evidence type="ECO:0000256" key="2">
    <source>
        <dbReference type="SAM" id="Coils"/>
    </source>
</evidence>
<evidence type="ECO:0000256" key="3">
    <source>
        <dbReference type="SAM" id="MobiDB-lite"/>
    </source>
</evidence>
<dbReference type="Pfam" id="PF24554">
    <property type="entry name" value="DUF7603"/>
    <property type="match status" value="1"/>
</dbReference>
<feature type="compositionally biased region" description="Low complexity" evidence="3">
    <location>
        <begin position="173"/>
        <end position="183"/>
    </location>
</feature>
<sequence>MNTTTMAPPGGLEEPLDPSSKPPVAHPEPHLSDTTSASSEVAAALGPFETSDQTDQTDTCPDLPLFPVSGTWSSRSSPIAPKQTRLVLRTGRSQSLAQISGPIKRKPLSSTASPLATRYSTPVTYPDDPNDSQGPEHRFARAVSLDSPTLYEFPAHRKPLIATSTLQAVEWASSPDSSQPSSPAIEPSAQPVVPADGTDDVQLRNIVECNPVTPQTLVQEEQDLSADTASLTSEESYYDHLDLVRADSPESAGDHTTVLNINTKTMSMLSRKSPPPHLNLGSSPIERDTETTPITPSRESSNLNKPLPKSPASSKLGAFLGWANSPSPSSQTEFSDQGFSPLPPSSPSSFKPATVATESDEAPLSAKSPAYSNDAGDRSPSLYYRESHLRTPAQDSTVSLVEIEEMEDELKAISAELAASIRREMDLEDLVDRLQEQVNNPQAPGKRSSDYFSDSGYSSARFSEYDHAKEEVSQVQRKAEQEIAQVRLELTTKLSEERDMRRALDLQIQELQQKASQIDLAQLDSSDASDRVRELEAVCEDLSRRLSEEKELKSNFEDLLNALKGELQTAANERDNLRDEIVPQLRARVEGLEAEAAENAKLAYDTSKMQQELESLKSQNIELKQSEEEKARLAYDASRLQQELESLRSENSELKMTGGRMSMALSRSASVTGGSFKRGGVQSRPQSLSRSNSVRPGPASTEHREALAERLKDVEAQRDALHSALKNLLERQELQNRESDKRIKQLEMERDRLLTASPKKAGYERDVQKLRDEISVLRRRAEDAIEQKWQVEKGLGGLKMDLDRAEEEIAMLRTLLHEADILIPESLARSSGSHETIVTSASLEKAYKELQAAYAEALERIKALEDSASADERTRLAIQRLEQTLAAAVSDRDVARSEIEGYRAQLESLQATEKQQLDAEADLADQLQDSARRIEELASQVRSQLNANSALRTRLAMTIARGEAESRVSTERIASMQKRLRTLEDQVVNAQTGAEERVARYEEELASLKEAHSVQLQRLRDTSGGLRSPRHFPSKSPLSPMFSIKSAQNSSRSVRLSSPLLSPNGVSYPSMRRSITSTLDGTASTMAAQVETLKGRVAELEGALATADAEMQEVVSRMNTAQIEVMTLQEEREAAVRETRKLQRIIEAEKMRVFEDRFKSLSG</sequence>
<reference evidence="5" key="2">
    <citation type="submission" date="2023-06" db="EMBL/GenBank/DDBJ databases">
        <authorList>
            <consortium name="Lawrence Berkeley National Laboratory"/>
            <person name="Mondo S.J."/>
            <person name="Hensen N."/>
            <person name="Bonometti L."/>
            <person name="Westerberg I."/>
            <person name="Brannstrom I.O."/>
            <person name="Guillou S."/>
            <person name="Cros-Aarteil S."/>
            <person name="Calhoun S."/>
            <person name="Haridas S."/>
            <person name="Kuo A."/>
            <person name="Pangilinan J."/>
            <person name="Riley R."/>
            <person name="Labutti K."/>
            <person name="Andreopoulos B."/>
            <person name="Lipzen A."/>
            <person name="Chen C."/>
            <person name="Yanf M."/>
            <person name="Daum C."/>
            <person name="Ng V."/>
            <person name="Clum A."/>
            <person name="Steindorff A."/>
            <person name="Ohm R."/>
            <person name="Martin F."/>
            <person name="Silar P."/>
            <person name="Natvig D."/>
            <person name="Lalanne C."/>
            <person name="Gautier V."/>
            <person name="Ament-Velasquez S.L."/>
            <person name="Kruys A."/>
            <person name="Hutchinson M.I."/>
            <person name="Powell A.J."/>
            <person name="Barry K."/>
            <person name="Miller A.N."/>
            <person name="Grigoriev I.V."/>
            <person name="Debuchy R."/>
            <person name="Gladieux P."/>
            <person name="Thoren M.H."/>
            <person name="Johannesson H."/>
        </authorList>
    </citation>
    <scope>NUCLEOTIDE SEQUENCE</scope>
    <source>
        <strain evidence="5">PSN324</strain>
    </source>
</reference>
<dbReference type="EMBL" id="MU864951">
    <property type="protein sequence ID" value="KAK4464179.1"/>
    <property type="molecule type" value="Genomic_DNA"/>
</dbReference>
<dbReference type="PANTHER" id="PTHR23160:SF19">
    <property type="entry name" value="MYOSIN HEAVY CHAIN-RELATED PROTEIN"/>
    <property type="match status" value="1"/>
</dbReference>
<feature type="coiled-coil region" evidence="2">
    <location>
        <begin position="465"/>
        <end position="580"/>
    </location>
</feature>
<name>A0AAV9HTM5_9PEZI</name>
<dbReference type="Proteomes" id="UP001321749">
    <property type="component" value="Unassembled WGS sequence"/>
</dbReference>
<feature type="compositionally biased region" description="Polar residues" evidence="3">
    <location>
        <begin position="324"/>
        <end position="338"/>
    </location>
</feature>
<evidence type="ECO:0000313" key="6">
    <source>
        <dbReference type="Proteomes" id="UP001321749"/>
    </source>
</evidence>
<feature type="domain" description="DUF7603" evidence="4">
    <location>
        <begin position="877"/>
        <end position="985"/>
    </location>
</feature>
<proteinExistence type="predicted"/>
<keyword evidence="6" id="KW-1185">Reference proteome</keyword>
<protein>
    <recommendedName>
        <fullName evidence="4">DUF7603 domain-containing protein</fullName>
    </recommendedName>
</protein>
<feature type="region of interest" description="Disordered" evidence="3">
    <location>
        <begin position="265"/>
        <end position="379"/>
    </location>
</feature>